<dbReference type="Proteomes" id="UP001189624">
    <property type="component" value="Chromosome 4"/>
</dbReference>
<proteinExistence type="predicted"/>
<dbReference type="AlphaFoldDB" id="A0AA86SHF6"/>
<evidence type="ECO:0000313" key="4">
    <source>
        <dbReference type="Proteomes" id="UP001189624"/>
    </source>
</evidence>
<evidence type="ECO:0000313" key="3">
    <source>
        <dbReference type="EMBL" id="CAJ1949531.1"/>
    </source>
</evidence>
<keyword evidence="2" id="KW-1133">Transmembrane helix</keyword>
<sequence>MNFEIAFRHTPHFLPHPSHFPPLCHDFSTKMTSETPTVPLKEEEVHRQVLMQFMTNKEVVLAAAAAATISGTVTAESGENDAKEKGEVEEEYDENGKDEVEKEDVERRIYEVEKENGDTVKLYFNPSDAILRVRNGPAIGIAMLPTEEEVEVYFKRMFNLPPNHEFYCPRCKACIDKVLFCPTRPEPVPSVPVPPVSVPPVTVPPVTVPSVQVPPVTVPPVSVPPATVPPVSVPQVTAPPVPPVRGPEDEVECFLRDLKASKPGEAREEEGSEREAEADKYTELLGKRENFYLHAFFAFLSFLIFGLVPPVVYGFSFGESGDKDLKLAAVAGASLICITLLAIAKDQSQRPNNTFITFFKTVTFYVTSGVLASLLTYVAGAQINKLIQHLGWFQPNPESNFSLSLPHHLGVPHKSGWGSY</sequence>
<evidence type="ECO:0000256" key="1">
    <source>
        <dbReference type="SAM" id="MobiDB-lite"/>
    </source>
</evidence>
<gene>
    <name evidence="3" type="ORF">AYBTSS11_LOCUS13770</name>
</gene>
<dbReference type="PANTHER" id="PTHR38937:SF2">
    <property type="entry name" value="MEMBRANE PROTEIN OF ER BODY-LIKE PROTEIN ISOFORM X1"/>
    <property type="match status" value="1"/>
</dbReference>
<evidence type="ECO:0000256" key="2">
    <source>
        <dbReference type="SAM" id="Phobius"/>
    </source>
</evidence>
<name>A0AA86SHF6_9FABA</name>
<organism evidence="3 4">
    <name type="scientific">Sphenostylis stenocarpa</name>
    <dbReference type="NCBI Taxonomy" id="92480"/>
    <lineage>
        <taxon>Eukaryota</taxon>
        <taxon>Viridiplantae</taxon>
        <taxon>Streptophyta</taxon>
        <taxon>Embryophyta</taxon>
        <taxon>Tracheophyta</taxon>
        <taxon>Spermatophyta</taxon>
        <taxon>Magnoliopsida</taxon>
        <taxon>eudicotyledons</taxon>
        <taxon>Gunneridae</taxon>
        <taxon>Pentapetalae</taxon>
        <taxon>rosids</taxon>
        <taxon>fabids</taxon>
        <taxon>Fabales</taxon>
        <taxon>Fabaceae</taxon>
        <taxon>Papilionoideae</taxon>
        <taxon>50 kb inversion clade</taxon>
        <taxon>NPAAA clade</taxon>
        <taxon>indigoferoid/millettioid clade</taxon>
        <taxon>Phaseoleae</taxon>
        <taxon>Sphenostylis</taxon>
    </lineage>
</organism>
<dbReference type="Gramene" id="rna-AYBTSS11_LOCUS13770">
    <property type="protein sequence ID" value="CAJ1949531.1"/>
    <property type="gene ID" value="gene-AYBTSS11_LOCUS13770"/>
</dbReference>
<dbReference type="InterPro" id="IPR052843">
    <property type="entry name" value="ER_body_metal_sequester"/>
</dbReference>
<accession>A0AA86SHF6</accession>
<dbReference type="EMBL" id="OY731401">
    <property type="protein sequence ID" value="CAJ1949531.1"/>
    <property type="molecule type" value="Genomic_DNA"/>
</dbReference>
<protein>
    <submittedName>
        <fullName evidence="3">Uncharacterized protein</fullName>
    </submittedName>
</protein>
<feature type="region of interest" description="Disordered" evidence="1">
    <location>
        <begin position="74"/>
        <end position="102"/>
    </location>
</feature>
<reference evidence="3" key="1">
    <citation type="submission" date="2023-10" db="EMBL/GenBank/DDBJ databases">
        <authorList>
            <person name="Domelevo Entfellner J.-B."/>
        </authorList>
    </citation>
    <scope>NUCLEOTIDE SEQUENCE</scope>
</reference>
<dbReference type="PANTHER" id="PTHR38937">
    <property type="entry name" value="MEMBRANE PROTEIN OF ER BODY-LIKE PROTEIN"/>
    <property type="match status" value="1"/>
</dbReference>
<feature type="transmembrane region" description="Helical" evidence="2">
    <location>
        <begin position="355"/>
        <end position="379"/>
    </location>
</feature>
<feature type="transmembrane region" description="Helical" evidence="2">
    <location>
        <begin position="291"/>
        <end position="313"/>
    </location>
</feature>
<keyword evidence="2" id="KW-0812">Transmembrane</keyword>
<feature type="transmembrane region" description="Helical" evidence="2">
    <location>
        <begin position="325"/>
        <end position="343"/>
    </location>
</feature>
<keyword evidence="4" id="KW-1185">Reference proteome</keyword>
<keyword evidence="2" id="KW-0472">Membrane</keyword>